<dbReference type="GO" id="GO:0003824">
    <property type="term" value="F:catalytic activity"/>
    <property type="evidence" value="ECO:0007669"/>
    <property type="project" value="InterPro"/>
</dbReference>
<dbReference type="GO" id="GO:0030151">
    <property type="term" value="F:molybdenum ion binding"/>
    <property type="evidence" value="ECO:0007669"/>
    <property type="project" value="InterPro"/>
</dbReference>
<sequence length="215" mass="24139">MQLLSLNVAMPVEIQYQGKPLSTGIYKKAVEGAVYLSTVQLAGDGQADLVNHGGPDKAVCVYPSEHYSSWEERLERDLEFGTFGENFTVSGLTETQVHIGDIFELGEALLQVSQPRQPCFKLGKKLELAEMPFWVQQTGHTGYYFRVLKEGHVESGQQFRLVEQDAAGITVAEANRLKYHDKSDWEGIRSLLKVEALSESWRDSFQKRLDAVEKG</sequence>
<evidence type="ECO:0000313" key="3">
    <source>
        <dbReference type="Proteomes" id="UP000215509"/>
    </source>
</evidence>
<evidence type="ECO:0000259" key="1">
    <source>
        <dbReference type="PROSITE" id="PS51340"/>
    </source>
</evidence>
<dbReference type="InterPro" id="IPR005163">
    <property type="entry name" value="Tri_helical_YiiM-like"/>
</dbReference>
<feature type="domain" description="MOSC" evidence="1">
    <location>
        <begin position="28"/>
        <end position="162"/>
    </location>
</feature>
<dbReference type="SUPFAM" id="SSF50800">
    <property type="entry name" value="PK beta-barrel domain-like"/>
    <property type="match status" value="1"/>
</dbReference>
<accession>A0A229UJ13</accession>
<dbReference type="EMBL" id="NMQW01000048">
    <property type="protein sequence ID" value="OXM83363.1"/>
    <property type="molecule type" value="Genomic_DNA"/>
</dbReference>
<proteinExistence type="predicted"/>
<dbReference type="PANTHER" id="PTHR30212:SF4">
    <property type="entry name" value="MOSC DOMAIN-CONTAINING PROTEIN"/>
    <property type="match status" value="1"/>
</dbReference>
<dbReference type="OrthoDB" id="9786134at2"/>
<dbReference type="PROSITE" id="PS51340">
    <property type="entry name" value="MOSC"/>
    <property type="match status" value="1"/>
</dbReference>
<dbReference type="Pfam" id="PF03475">
    <property type="entry name" value="YiiM_3-alpha"/>
    <property type="match status" value="1"/>
</dbReference>
<dbReference type="PANTHER" id="PTHR30212">
    <property type="entry name" value="PROTEIN YIIM"/>
    <property type="match status" value="1"/>
</dbReference>
<protein>
    <submittedName>
        <fullName evidence="2">MOSC domain-containing protein</fullName>
    </submittedName>
</protein>
<dbReference type="GO" id="GO:0030170">
    <property type="term" value="F:pyridoxal phosphate binding"/>
    <property type="evidence" value="ECO:0007669"/>
    <property type="project" value="InterPro"/>
</dbReference>
<reference evidence="2 3" key="1">
    <citation type="submission" date="2017-07" db="EMBL/GenBank/DDBJ databases">
        <title>Genome sequencing and assembly of Paenibacillus rigui.</title>
        <authorList>
            <person name="Mayilraj S."/>
        </authorList>
    </citation>
    <scope>NUCLEOTIDE SEQUENCE [LARGE SCALE GENOMIC DNA]</scope>
    <source>
        <strain evidence="2 3">JCM 16352</strain>
    </source>
</reference>
<dbReference type="RefSeq" id="WP_094017790.1">
    <property type="nucleotide sequence ID" value="NZ_NMQW01000048.1"/>
</dbReference>
<dbReference type="InterPro" id="IPR005302">
    <property type="entry name" value="MoCF_Sase_C"/>
</dbReference>
<gene>
    <name evidence="2" type="ORF">CF651_26060</name>
</gene>
<keyword evidence="3" id="KW-1185">Reference proteome</keyword>
<organism evidence="2 3">
    <name type="scientific">Paenibacillus rigui</name>
    <dbReference type="NCBI Taxonomy" id="554312"/>
    <lineage>
        <taxon>Bacteria</taxon>
        <taxon>Bacillati</taxon>
        <taxon>Bacillota</taxon>
        <taxon>Bacilli</taxon>
        <taxon>Bacillales</taxon>
        <taxon>Paenibacillaceae</taxon>
        <taxon>Paenibacillus</taxon>
    </lineage>
</organism>
<dbReference type="InterPro" id="IPR052353">
    <property type="entry name" value="Benzoxazolinone_Detox_Enz"/>
</dbReference>
<name>A0A229UJ13_9BACL</name>
<evidence type="ECO:0000313" key="2">
    <source>
        <dbReference type="EMBL" id="OXM83363.1"/>
    </source>
</evidence>
<dbReference type="Gene3D" id="2.40.33.20">
    <property type="entry name" value="PK beta-barrel domain-like"/>
    <property type="match status" value="1"/>
</dbReference>
<dbReference type="Pfam" id="PF03473">
    <property type="entry name" value="MOSC"/>
    <property type="match status" value="1"/>
</dbReference>
<comment type="caution">
    <text evidence="2">The sequence shown here is derived from an EMBL/GenBank/DDBJ whole genome shotgun (WGS) entry which is preliminary data.</text>
</comment>
<dbReference type="InterPro" id="IPR011037">
    <property type="entry name" value="Pyrv_Knase-like_insert_dom_sf"/>
</dbReference>
<dbReference type="AlphaFoldDB" id="A0A229UJ13"/>
<dbReference type="Proteomes" id="UP000215509">
    <property type="component" value="Unassembled WGS sequence"/>
</dbReference>